<dbReference type="InterPro" id="IPR043128">
    <property type="entry name" value="Rev_trsase/Diguanyl_cyclase"/>
</dbReference>
<dbReference type="Gene3D" id="3.40.50.2300">
    <property type="match status" value="2"/>
</dbReference>
<dbReference type="Pfam" id="PF00563">
    <property type="entry name" value="EAL"/>
    <property type="match status" value="1"/>
</dbReference>
<dbReference type="SUPFAM" id="SSF141868">
    <property type="entry name" value="EAL domain-like"/>
    <property type="match status" value="1"/>
</dbReference>
<dbReference type="InterPro" id="IPR035965">
    <property type="entry name" value="PAS-like_dom_sf"/>
</dbReference>
<dbReference type="Pfam" id="PF13377">
    <property type="entry name" value="Peripla_BP_3"/>
    <property type="match status" value="1"/>
</dbReference>
<dbReference type="PROSITE" id="PS50113">
    <property type="entry name" value="PAC"/>
    <property type="match status" value="1"/>
</dbReference>
<dbReference type="InterPro" id="IPR035919">
    <property type="entry name" value="EAL_sf"/>
</dbReference>
<dbReference type="Pfam" id="PF00990">
    <property type="entry name" value="GGDEF"/>
    <property type="match status" value="1"/>
</dbReference>
<dbReference type="InterPro" id="IPR000700">
    <property type="entry name" value="PAS-assoc_C"/>
</dbReference>
<feature type="coiled-coil region" evidence="4">
    <location>
        <begin position="547"/>
        <end position="574"/>
    </location>
</feature>
<dbReference type="SMART" id="SM00267">
    <property type="entry name" value="GGDEF"/>
    <property type="match status" value="1"/>
</dbReference>
<sequence>MTQPMTVLALTPSVGGQYFGELLAGLTREVAGARGRLVVVETLPAGAVLDEPGEPGDFATPVGWNQVDGVVSITTAVTAAYLQRLRDRGMPVVLSSTHLDGFAAPIAMPDNHGGTFAAVEHLIGHGHTRIGFVGNLGQPDVRDRLAAYRQALATYDLVADPALVFSASDNAETGGVRAARDLLAGPHRPSALMIATDRNAVGVMSTLARGGLVVPRDIAVVAFDNIEVGAFSDPALSSVNQRFDEVGALAGRLILAKIRGEDVPSAVFTSPSVVVAVRESCGCVADSPHGVLGGAPWLLDSAPEILRDELQDVLSGALLAGDGMVDGAMRDAVLAAVREAERLLRPGMTVTSADIRALADSLRRLTDRPDTLRRITDAMTEYVERVGASSGGPTVASARIVAMLWKSQAGALLRRAESTETAIQEQYVVDGGLLDAGSVDPRDLRWLTGTHVSAGALALWTSGPSTDRLEIVGVFDPAAVLAPVMGDVVTAEGFPPQSLIAQGAPGEGRVCVVVPVRTVDRDWGLLAVVGGIDTISVRETYQHWAALLCASLESQQLQEDVRESEERYALAARATKEGHWELNVRESTVFISDRCCALLGLEPGLRTEDRRAEWTAVLHPDDLAQLRGLLERVSLAPEETVDTEYRVRAADGTYRWMLSCAVGVLAADGTIARIVGSLADIDTRRSLEDQLRHTSMYDPLTGLPNRRFFLDRLELAVAQWQRSGTPFAVLFLDLDGFKAINDALGHPAGDRLLTVVGARLARELRAVDTGARFGGDEFAILLHDALPDDVLVVARRIQADLAELIDLDGHEITIQASVGIATSALEYSSAEDILRDADTAMYHAKAIGWGTVTFFDAQMHAHAVHQQLLQVDLYKAVEEDQFEVHYQPIVDLATGRSDRFEALVRWRHPERGLVPPGEFLPLLEETGLIVPLGRWIRDEVCRRLAEWGPGVANVAVNVANREFWHKDLLTGVLDSLHRHGLTTDRLTLEITEGVIMRRPEVALARMREMHDVGLALHIDDFGTGYSSLETLHRFPVEAFKIDRAFIHDLTTGERTADLVRAIVAMGKALGLAVIAEGIETDQHLTFLRDVGCVSGQGYLFTPAVTADQVPGVLGRVLHETRAELEAPQEQAG</sequence>
<dbReference type="EMBL" id="SDWW01000020">
    <property type="protein sequence ID" value="RYV51155.1"/>
    <property type="molecule type" value="Genomic_DNA"/>
</dbReference>
<comment type="caution">
    <text evidence="8">The sequence shown here is derived from an EMBL/GenBank/DDBJ whole genome shotgun (WGS) entry which is preliminary data.</text>
</comment>
<gene>
    <name evidence="8" type="ORF">EUA98_09670</name>
</gene>
<dbReference type="CDD" id="cd01949">
    <property type="entry name" value="GGDEF"/>
    <property type="match status" value="1"/>
</dbReference>
<keyword evidence="3" id="KW-0804">Transcription</keyword>
<proteinExistence type="predicted"/>
<dbReference type="SMART" id="SM00052">
    <property type="entry name" value="EAL"/>
    <property type="match status" value="1"/>
</dbReference>
<dbReference type="AlphaFoldDB" id="A0A4Q5MZI9"/>
<keyword evidence="9" id="KW-1185">Reference proteome</keyword>
<reference evidence="8 9" key="1">
    <citation type="submission" date="2019-01" db="EMBL/GenBank/DDBJ databases">
        <title>Novel species of Cellulomonas.</title>
        <authorList>
            <person name="Liu Q."/>
            <person name="Xin Y.-H."/>
        </authorList>
    </citation>
    <scope>NUCLEOTIDE SEQUENCE [LARGE SCALE GENOMIC DNA]</scope>
    <source>
        <strain evidence="8 9">HLT2-17</strain>
    </source>
</reference>
<feature type="domain" description="GGDEF" evidence="7">
    <location>
        <begin position="725"/>
        <end position="857"/>
    </location>
</feature>
<dbReference type="InterPro" id="IPR046335">
    <property type="entry name" value="LacI/GalR-like_sensor"/>
</dbReference>
<dbReference type="SUPFAM" id="SSF55073">
    <property type="entry name" value="Nucleotide cyclase"/>
    <property type="match status" value="1"/>
</dbReference>
<dbReference type="Pfam" id="PF08447">
    <property type="entry name" value="PAS_3"/>
    <property type="match status" value="1"/>
</dbReference>
<dbReference type="InterPro" id="IPR013655">
    <property type="entry name" value="PAS_fold_3"/>
</dbReference>
<evidence type="ECO:0000259" key="5">
    <source>
        <dbReference type="PROSITE" id="PS50113"/>
    </source>
</evidence>
<dbReference type="InterPro" id="IPR028082">
    <property type="entry name" value="Peripla_BP_I"/>
</dbReference>
<dbReference type="SUPFAM" id="SSF53822">
    <property type="entry name" value="Periplasmic binding protein-like I"/>
    <property type="match status" value="1"/>
</dbReference>
<dbReference type="InterPro" id="IPR001610">
    <property type="entry name" value="PAC"/>
</dbReference>
<dbReference type="PANTHER" id="PTHR44757:SF2">
    <property type="entry name" value="BIOFILM ARCHITECTURE MAINTENANCE PROTEIN MBAA"/>
    <property type="match status" value="1"/>
</dbReference>
<dbReference type="RefSeq" id="WP_130102478.1">
    <property type="nucleotide sequence ID" value="NZ_SDWW01000020.1"/>
</dbReference>
<evidence type="ECO:0000256" key="2">
    <source>
        <dbReference type="ARBA" id="ARBA00023125"/>
    </source>
</evidence>
<dbReference type="Gene3D" id="3.30.70.270">
    <property type="match status" value="1"/>
</dbReference>
<dbReference type="FunFam" id="3.30.70.270:FF:000001">
    <property type="entry name" value="Diguanylate cyclase domain protein"/>
    <property type="match status" value="1"/>
</dbReference>
<keyword evidence="4" id="KW-0175">Coiled coil</keyword>
<dbReference type="Proteomes" id="UP000293764">
    <property type="component" value="Unassembled WGS sequence"/>
</dbReference>
<dbReference type="CDD" id="cd06267">
    <property type="entry name" value="PBP1_LacI_sugar_binding-like"/>
    <property type="match status" value="1"/>
</dbReference>
<feature type="domain" description="PAC" evidence="5">
    <location>
        <begin position="641"/>
        <end position="693"/>
    </location>
</feature>
<evidence type="ECO:0000259" key="7">
    <source>
        <dbReference type="PROSITE" id="PS50887"/>
    </source>
</evidence>
<protein>
    <submittedName>
        <fullName evidence="8">EAL domain-containing protein</fullName>
    </submittedName>
</protein>
<dbReference type="PROSITE" id="PS50887">
    <property type="entry name" value="GGDEF"/>
    <property type="match status" value="1"/>
</dbReference>
<accession>A0A4Q5MZI9</accession>
<keyword evidence="1" id="KW-0805">Transcription regulation</keyword>
<dbReference type="NCBIfam" id="TIGR00254">
    <property type="entry name" value="GGDEF"/>
    <property type="match status" value="1"/>
</dbReference>
<dbReference type="CDD" id="cd00130">
    <property type="entry name" value="PAS"/>
    <property type="match status" value="1"/>
</dbReference>
<organism evidence="8 9">
    <name type="scientific">Pengzhenrongella frigida</name>
    <dbReference type="NCBI Taxonomy" id="1259133"/>
    <lineage>
        <taxon>Bacteria</taxon>
        <taxon>Bacillati</taxon>
        <taxon>Actinomycetota</taxon>
        <taxon>Actinomycetes</taxon>
        <taxon>Micrococcales</taxon>
        <taxon>Pengzhenrongella</taxon>
    </lineage>
</organism>
<dbReference type="InterPro" id="IPR000014">
    <property type="entry name" value="PAS"/>
</dbReference>
<dbReference type="OrthoDB" id="8864477at2"/>
<dbReference type="CDD" id="cd01948">
    <property type="entry name" value="EAL"/>
    <property type="match status" value="1"/>
</dbReference>
<dbReference type="InterPro" id="IPR000160">
    <property type="entry name" value="GGDEF_dom"/>
</dbReference>
<dbReference type="InterPro" id="IPR029787">
    <property type="entry name" value="Nucleotide_cyclase"/>
</dbReference>
<evidence type="ECO:0000256" key="3">
    <source>
        <dbReference type="ARBA" id="ARBA00023163"/>
    </source>
</evidence>
<dbReference type="InterPro" id="IPR001633">
    <property type="entry name" value="EAL_dom"/>
</dbReference>
<keyword evidence="2" id="KW-0238">DNA-binding</keyword>
<name>A0A4Q5MZI9_9MICO</name>
<dbReference type="SMART" id="SM00086">
    <property type="entry name" value="PAC"/>
    <property type="match status" value="1"/>
</dbReference>
<dbReference type="PANTHER" id="PTHR44757">
    <property type="entry name" value="DIGUANYLATE CYCLASE DGCP"/>
    <property type="match status" value="1"/>
</dbReference>
<evidence type="ECO:0000313" key="9">
    <source>
        <dbReference type="Proteomes" id="UP000293764"/>
    </source>
</evidence>
<dbReference type="GO" id="GO:0003677">
    <property type="term" value="F:DNA binding"/>
    <property type="evidence" value="ECO:0007669"/>
    <property type="project" value="UniProtKB-KW"/>
</dbReference>
<evidence type="ECO:0000256" key="4">
    <source>
        <dbReference type="SAM" id="Coils"/>
    </source>
</evidence>
<dbReference type="PROSITE" id="PS50883">
    <property type="entry name" value="EAL"/>
    <property type="match status" value="1"/>
</dbReference>
<dbReference type="Gene3D" id="3.20.20.450">
    <property type="entry name" value="EAL domain"/>
    <property type="match status" value="1"/>
</dbReference>
<dbReference type="Gene3D" id="3.30.450.20">
    <property type="entry name" value="PAS domain"/>
    <property type="match status" value="1"/>
</dbReference>
<feature type="domain" description="EAL" evidence="6">
    <location>
        <begin position="866"/>
        <end position="1117"/>
    </location>
</feature>
<evidence type="ECO:0000313" key="8">
    <source>
        <dbReference type="EMBL" id="RYV51155.1"/>
    </source>
</evidence>
<dbReference type="InterPro" id="IPR052155">
    <property type="entry name" value="Biofilm_reg_signaling"/>
</dbReference>
<evidence type="ECO:0000256" key="1">
    <source>
        <dbReference type="ARBA" id="ARBA00023015"/>
    </source>
</evidence>
<evidence type="ECO:0000259" key="6">
    <source>
        <dbReference type="PROSITE" id="PS50883"/>
    </source>
</evidence>
<dbReference type="NCBIfam" id="TIGR00229">
    <property type="entry name" value="sensory_box"/>
    <property type="match status" value="1"/>
</dbReference>
<dbReference type="SUPFAM" id="SSF55785">
    <property type="entry name" value="PYP-like sensor domain (PAS domain)"/>
    <property type="match status" value="1"/>
</dbReference>